<dbReference type="AlphaFoldDB" id="A0A843TSG0"/>
<reference evidence="5" key="1">
    <citation type="submission" date="2017-07" db="EMBL/GenBank/DDBJ databases">
        <title>Taro Niue Genome Assembly and Annotation.</title>
        <authorList>
            <person name="Atibalentja N."/>
            <person name="Keating K."/>
            <person name="Fields C.J."/>
        </authorList>
    </citation>
    <scope>NUCLEOTIDE SEQUENCE</scope>
    <source>
        <strain evidence="5">Niue_2</strain>
        <tissue evidence="5">Leaf</tissue>
    </source>
</reference>
<evidence type="ECO:0000256" key="4">
    <source>
        <dbReference type="SAM" id="MobiDB-lite"/>
    </source>
</evidence>
<sequence>MCNALAPDRYLARGSGLVVGGVLKTEEEKGVTPKAAAFNTLEVEQSLHRSCSMKCGAEVLPLVSELTMPAMKRKGCRPERKARSSQDKLKPDISPEVDLPFGSQQQITVRKLKDFLVILAKAIGGPQLDWAQYGPLAAIYSILSSFTSFSPCRLGLKRLEKRELGASPAMWWRSIRRLPPLPSFFHHFISPVAVPAVAAAGPELCRAGAPPSLLQPLSAVLPLPALCASISSPACTDDPAGAPTAQVLRHRGGDEGDEDDVYCDKGGGFEEDTDDDGDSLGGSLNSPIEDEELARDIAAVVSSLRRFVEDGAEARRRLEQCGVVARPELVQEALFRLRNDWAAAFTFFLWAGKQPGYAHSLREYHCMIGILGKMRRFDTAWSLVEEMKGGRPPRHGGPSLVTKQTLLIIIRRYCAAHDVAKAINTFYAFKKFGLSPGIEDFQGLLGALCRYKNVEDAEHLLLCNEKVYPFETKGFNIVLNGWCNVVVRLREAKRFWREMTNRGVDRDVVSYGCMISCFSKAGNLNDVLKLFNQIKCLEITPDRKVYNAVIYALAKGRFIDEAKGLVKTMEEKGVTPNAVTFNSLIRPLCKARRLEDARKLFDEMWNRGLSPCIRTYHAFFDTLKTTEEVFQMLDTMKRKGCSPVSDTYIMLIRKLCRWRQHESVFKLWDEMIASGFSPDRSAYVVLIHGLFLNGKLEEASNYYEEMKAKGFSPEPRTDEMLQAWLSGKNAAEKTNLMESGGDFTRQQHTDKSTGDNSSNAVTPRRDFLRQPEARNVTRERGFALW</sequence>
<organism evidence="5 6">
    <name type="scientific">Colocasia esculenta</name>
    <name type="common">Wild taro</name>
    <name type="synonym">Arum esculentum</name>
    <dbReference type="NCBI Taxonomy" id="4460"/>
    <lineage>
        <taxon>Eukaryota</taxon>
        <taxon>Viridiplantae</taxon>
        <taxon>Streptophyta</taxon>
        <taxon>Embryophyta</taxon>
        <taxon>Tracheophyta</taxon>
        <taxon>Spermatophyta</taxon>
        <taxon>Magnoliopsida</taxon>
        <taxon>Liliopsida</taxon>
        <taxon>Araceae</taxon>
        <taxon>Aroideae</taxon>
        <taxon>Colocasieae</taxon>
        <taxon>Colocasia</taxon>
    </lineage>
</organism>
<dbReference type="Gene3D" id="1.25.40.10">
    <property type="entry name" value="Tetratricopeptide repeat domain"/>
    <property type="match status" value="3"/>
</dbReference>
<dbReference type="InterPro" id="IPR011990">
    <property type="entry name" value="TPR-like_helical_dom_sf"/>
</dbReference>
<feature type="repeat" description="PPR" evidence="3">
    <location>
        <begin position="644"/>
        <end position="678"/>
    </location>
</feature>
<comment type="caution">
    <text evidence="5">The sequence shown here is derived from an EMBL/GenBank/DDBJ whole genome shotgun (WGS) entry which is preliminary data.</text>
</comment>
<dbReference type="PANTHER" id="PTHR47939">
    <property type="entry name" value="MEMBRANE-ASSOCIATED SALT-INDUCIBLE PROTEIN-LIKE"/>
    <property type="match status" value="1"/>
</dbReference>
<gene>
    <name evidence="5" type="ORF">Taro_005236</name>
</gene>
<evidence type="ECO:0000256" key="2">
    <source>
        <dbReference type="ARBA" id="ARBA00022737"/>
    </source>
</evidence>
<comment type="similarity">
    <text evidence="1">Belongs to the PPR family. P subfamily.</text>
</comment>
<dbReference type="EMBL" id="NMUH01000146">
    <property type="protein sequence ID" value="MQL72897.1"/>
    <property type="molecule type" value="Genomic_DNA"/>
</dbReference>
<dbReference type="Pfam" id="PF01535">
    <property type="entry name" value="PPR"/>
    <property type="match status" value="1"/>
</dbReference>
<feature type="repeat" description="PPR" evidence="3">
    <location>
        <begin position="542"/>
        <end position="576"/>
    </location>
</feature>
<feature type="region of interest" description="Disordered" evidence="4">
    <location>
        <begin position="740"/>
        <end position="773"/>
    </location>
</feature>
<keyword evidence="2" id="KW-0677">Repeat</keyword>
<dbReference type="Proteomes" id="UP000652761">
    <property type="component" value="Unassembled WGS sequence"/>
</dbReference>
<keyword evidence="6" id="KW-1185">Reference proteome</keyword>
<proteinExistence type="inferred from homology"/>
<feature type="repeat" description="PPR" evidence="3">
    <location>
        <begin position="577"/>
        <end position="611"/>
    </location>
</feature>
<feature type="compositionally biased region" description="Basic and acidic residues" evidence="4">
    <location>
        <begin position="763"/>
        <end position="773"/>
    </location>
</feature>
<dbReference type="NCBIfam" id="TIGR00756">
    <property type="entry name" value="PPR"/>
    <property type="match status" value="6"/>
</dbReference>
<name>A0A843TSG0_COLES</name>
<evidence type="ECO:0000313" key="5">
    <source>
        <dbReference type="EMBL" id="MQL72897.1"/>
    </source>
</evidence>
<feature type="region of interest" description="Disordered" evidence="4">
    <location>
        <begin position="237"/>
        <end position="286"/>
    </location>
</feature>
<dbReference type="PROSITE" id="PS51375">
    <property type="entry name" value="PPR"/>
    <property type="match status" value="5"/>
</dbReference>
<evidence type="ECO:0000256" key="1">
    <source>
        <dbReference type="ARBA" id="ARBA00007626"/>
    </source>
</evidence>
<dbReference type="InterPro" id="IPR050667">
    <property type="entry name" value="PPR-containing_protein"/>
</dbReference>
<feature type="repeat" description="PPR" evidence="3">
    <location>
        <begin position="507"/>
        <end position="541"/>
    </location>
</feature>
<dbReference type="PANTHER" id="PTHR47939:SF5">
    <property type="entry name" value="PENTACOTRIPEPTIDE-REPEAT REGION OF PRORP DOMAIN-CONTAINING PROTEIN"/>
    <property type="match status" value="1"/>
</dbReference>
<dbReference type="Pfam" id="PF13041">
    <property type="entry name" value="PPR_2"/>
    <property type="match status" value="2"/>
</dbReference>
<evidence type="ECO:0008006" key="7">
    <source>
        <dbReference type="Google" id="ProtNLM"/>
    </source>
</evidence>
<protein>
    <recommendedName>
        <fullName evidence="7">Pentatricopeptide repeat-containing protein</fullName>
    </recommendedName>
</protein>
<evidence type="ECO:0000256" key="3">
    <source>
        <dbReference type="PROSITE-ProRule" id="PRU00708"/>
    </source>
</evidence>
<evidence type="ECO:0000313" key="6">
    <source>
        <dbReference type="Proteomes" id="UP000652761"/>
    </source>
</evidence>
<dbReference type="InterPro" id="IPR002885">
    <property type="entry name" value="PPR_rpt"/>
</dbReference>
<feature type="repeat" description="PPR" evidence="3">
    <location>
        <begin position="679"/>
        <end position="713"/>
    </location>
</feature>
<dbReference type="Pfam" id="PF12854">
    <property type="entry name" value="PPR_1"/>
    <property type="match status" value="1"/>
</dbReference>
<dbReference type="OrthoDB" id="185373at2759"/>
<accession>A0A843TSG0</accession>
<feature type="compositionally biased region" description="Acidic residues" evidence="4">
    <location>
        <begin position="269"/>
        <end position="278"/>
    </location>
</feature>